<dbReference type="Proteomes" id="UP001219525">
    <property type="component" value="Unassembled WGS sequence"/>
</dbReference>
<protein>
    <submittedName>
        <fullName evidence="2">Uncharacterized protein</fullName>
    </submittedName>
</protein>
<organism evidence="2 3">
    <name type="scientific">Mycena pura</name>
    <dbReference type="NCBI Taxonomy" id="153505"/>
    <lineage>
        <taxon>Eukaryota</taxon>
        <taxon>Fungi</taxon>
        <taxon>Dikarya</taxon>
        <taxon>Basidiomycota</taxon>
        <taxon>Agaricomycotina</taxon>
        <taxon>Agaricomycetes</taxon>
        <taxon>Agaricomycetidae</taxon>
        <taxon>Agaricales</taxon>
        <taxon>Marasmiineae</taxon>
        <taxon>Mycenaceae</taxon>
        <taxon>Mycena</taxon>
    </lineage>
</organism>
<reference evidence="2" key="1">
    <citation type="submission" date="2023-03" db="EMBL/GenBank/DDBJ databases">
        <title>Massive genome expansion in bonnet fungi (Mycena s.s.) driven by repeated elements and novel gene families across ecological guilds.</title>
        <authorList>
            <consortium name="Lawrence Berkeley National Laboratory"/>
            <person name="Harder C.B."/>
            <person name="Miyauchi S."/>
            <person name="Viragh M."/>
            <person name="Kuo A."/>
            <person name="Thoen E."/>
            <person name="Andreopoulos B."/>
            <person name="Lu D."/>
            <person name="Skrede I."/>
            <person name="Drula E."/>
            <person name="Henrissat B."/>
            <person name="Morin E."/>
            <person name="Kohler A."/>
            <person name="Barry K."/>
            <person name="LaButti K."/>
            <person name="Morin E."/>
            <person name="Salamov A."/>
            <person name="Lipzen A."/>
            <person name="Mereny Z."/>
            <person name="Hegedus B."/>
            <person name="Baldrian P."/>
            <person name="Stursova M."/>
            <person name="Weitz H."/>
            <person name="Taylor A."/>
            <person name="Grigoriev I.V."/>
            <person name="Nagy L.G."/>
            <person name="Martin F."/>
            <person name="Kauserud H."/>
        </authorList>
    </citation>
    <scope>NUCLEOTIDE SEQUENCE</scope>
    <source>
        <strain evidence="2">9144</strain>
    </source>
</reference>
<dbReference type="AlphaFoldDB" id="A0AAD6VHP1"/>
<accession>A0AAD6VHP1</accession>
<keyword evidence="3" id="KW-1185">Reference proteome</keyword>
<feature type="compositionally biased region" description="Low complexity" evidence="1">
    <location>
        <begin position="167"/>
        <end position="179"/>
    </location>
</feature>
<feature type="region of interest" description="Disordered" evidence="1">
    <location>
        <begin position="38"/>
        <end position="60"/>
    </location>
</feature>
<evidence type="ECO:0000313" key="2">
    <source>
        <dbReference type="EMBL" id="KAJ7211731.1"/>
    </source>
</evidence>
<sequence>MHKREIADTHISALKRNVICALGVPLICPGNTRRRFVASQTGSHGEQAGAMSRQGRQEQQADRCEEWAQVIFHVGDTAYELMKPYGVVPNKRNTLALTLVVSGSGDYLNTNTSVVVPRNTTSRRSRATIRTLDIREVPHVRRASTKSTQSEAQRHGSRGQRHHRRTTTTAAEGTTSSGRPRIGLSRVRGAVDRRWAGGQDGQDGHWLVRAAEVGSEGEWPGLGLQGEWATLGRGH</sequence>
<feature type="region of interest" description="Disordered" evidence="1">
    <location>
        <begin position="138"/>
        <end position="188"/>
    </location>
</feature>
<feature type="compositionally biased region" description="Basic residues" evidence="1">
    <location>
        <begin position="155"/>
        <end position="166"/>
    </location>
</feature>
<proteinExistence type="predicted"/>
<evidence type="ECO:0000313" key="3">
    <source>
        <dbReference type="Proteomes" id="UP001219525"/>
    </source>
</evidence>
<dbReference type="EMBL" id="JARJCW010000025">
    <property type="protein sequence ID" value="KAJ7211731.1"/>
    <property type="molecule type" value="Genomic_DNA"/>
</dbReference>
<evidence type="ECO:0000256" key="1">
    <source>
        <dbReference type="SAM" id="MobiDB-lite"/>
    </source>
</evidence>
<comment type="caution">
    <text evidence="2">The sequence shown here is derived from an EMBL/GenBank/DDBJ whole genome shotgun (WGS) entry which is preliminary data.</text>
</comment>
<name>A0AAD6VHP1_9AGAR</name>
<gene>
    <name evidence="2" type="ORF">GGX14DRAFT_394048</name>
</gene>